<keyword evidence="3" id="KW-1185">Reference proteome</keyword>
<dbReference type="Proteomes" id="UP000266723">
    <property type="component" value="Unassembled WGS sequence"/>
</dbReference>
<gene>
    <name evidence="2" type="ORF">DY000_02054424</name>
</gene>
<organism evidence="2 3">
    <name type="scientific">Brassica cretica</name>
    <name type="common">Mustard</name>
    <dbReference type="NCBI Taxonomy" id="69181"/>
    <lineage>
        <taxon>Eukaryota</taxon>
        <taxon>Viridiplantae</taxon>
        <taxon>Streptophyta</taxon>
        <taxon>Embryophyta</taxon>
        <taxon>Tracheophyta</taxon>
        <taxon>Spermatophyta</taxon>
        <taxon>Magnoliopsida</taxon>
        <taxon>eudicotyledons</taxon>
        <taxon>Gunneridae</taxon>
        <taxon>Pentapetalae</taxon>
        <taxon>rosids</taxon>
        <taxon>malvids</taxon>
        <taxon>Brassicales</taxon>
        <taxon>Brassicaceae</taxon>
        <taxon>Brassiceae</taxon>
        <taxon>Brassica</taxon>
    </lineage>
</organism>
<accession>A0ABQ7AFW4</accession>
<feature type="region of interest" description="Disordered" evidence="1">
    <location>
        <begin position="76"/>
        <end position="106"/>
    </location>
</feature>
<name>A0ABQ7AFW4_BRACR</name>
<sequence>MGDLTVKIAPSMVGQQRTRVRVHDAVELARSHDFQLKIFGVRTDVGRGGSRMILDGEAESGEFSRLERRRFGEFSEVTEESEFQNPAPVTKEINPSRSSDETNYGDLGMDMKMVDTKVVGRDEEMVVDTVEVEDGRVRGIQRWRWWLIHEWRLWWLWMR</sequence>
<evidence type="ECO:0000313" key="3">
    <source>
        <dbReference type="Proteomes" id="UP000266723"/>
    </source>
</evidence>
<dbReference type="EMBL" id="QGKV02002055">
    <property type="protein sequence ID" value="KAF3496584.1"/>
    <property type="molecule type" value="Genomic_DNA"/>
</dbReference>
<comment type="caution">
    <text evidence="2">The sequence shown here is derived from an EMBL/GenBank/DDBJ whole genome shotgun (WGS) entry which is preliminary data.</text>
</comment>
<evidence type="ECO:0000256" key="1">
    <source>
        <dbReference type="SAM" id="MobiDB-lite"/>
    </source>
</evidence>
<protein>
    <submittedName>
        <fullName evidence="2">Uncharacterized protein</fullName>
    </submittedName>
</protein>
<reference evidence="2 3" key="1">
    <citation type="journal article" date="2020" name="BMC Genomics">
        <title>Intraspecific diversification of the crop wild relative Brassica cretica Lam. using demographic model selection.</title>
        <authorList>
            <person name="Kioukis A."/>
            <person name="Michalopoulou V.A."/>
            <person name="Briers L."/>
            <person name="Pirintsos S."/>
            <person name="Studholme D.J."/>
            <person name="Pavlidis P."/>
            <person name="Sarris P.F."/>
        </authorList>
    </citation>
    <scope>NUCLEOTIDE SEQUENCE [LARGE SCALE GENOMIC DNA]</scope>
    <source>
        <strain evidence="3">cv. PFS-1207/04</strain>
    </source>
</reference>
<proteinExistence type="predicted"/>
<evidence type="ECO:0000313" key="2">
    <source>
        <dbReference type="EMBL" id="KAF3496584.1"/>
    </source>
</evidence>